<name>A0A0W8FVP9_9ZZZZ</name>
<dbReference type="EMBL" id="LNQE01000806">
    <property type="protein sequence ID" value="KUG24873.1"/>
    <property type="molecule type" value="Genomic_DNA"/>
</dbReference>
<gene>
    <name evidence="1" type="ORF">ASZ90_005309</name>
</gene>
<accession>A0A0W8FVP9</accession>
<proteinExistence type="predicted"/>
<dbReference type="Gene3D" id="1.20.1440.60">
    <property type="entry name" value="23S rRNA-intervening sequence"/>
    <property type="match status" value="1"/>
</dbReference>
<organism evidence="1">
    <name type="scientific">hydrocarbon metagenome</name>
    <dbReference type="NCBI Taxonomy" id="938273"/>
    <lineage>
        <taxon>unclassified sequences</taxon>
        <taxon>metagenomes</taxon>
        <taxon>ecological metagenomes</taxon>
    </lineage>
</organism>
<dbReference type="SUPFAM" id="SSF158446">
    <property type="entry name" value="IVS-encoded protein-like"/>
    <property type="match status" value="1"/>
</dbReference>
<evidence type="ECO:0000313" key="1">
    <source>
        <dbReference type="EMBL" id="KUG24873.1"/>
    </source>
</evidence>
<dbReference type="InterPro" id="IPR036583">
    <property type="entry name" value="23S_rRNA_IVS_sf"/>
</dbReference>
<dbReference type="Pfam" id="PF05635">
    <property type="entry name" value="23S_rRNA_IVP"/>
    <property type="match status" value="1"/>
</dbReference>
<protein>
    <recommendedName>
        <fullName evidence="2">Four helix bundle protein</fullName>
    </recommendedName>
</protein>
<sequence length="78" mass="9273">MEGYGRRNYVMDYVKHITYAQASNDETVDHLETLFETESLQDEELYNQLKDKLEQLGKMLNKFTQSIRSRTKNLEPRA</sequence>
<dbReference type="NCBIfam" id="TIGR02436">
    <property type="entry name" value="four helix bundle protein"/>
    <property type="match status" value="1"/>
</dbReference>
<dbReference type="AlphaFoldDB" id="A0A0W8FVP9"/>
<dbReference type="InterPro" id="IPR012657">
    <property type="entry name" value="23S_rRNA-intervening_sequence"/>
</dbReference>
<comment type="caution">
    <text evidence="1">The sequence shown here is derived from an EMBL/GenBank/DDBJ whole genome shotgun (WGS) entry which is preliminary data.</text>
</comment>
<evidence type="ECO:0008006" key="2">
    <source>
        <dbReference type="Google" id="ProtNLM"/>
    </source>
</evidence>
<reference evidence="1" key="1">
    <citation type="journal article" date="2015" name="Proc. Natl. Acad. Sci. U.S.A.">
        <title>Networks of energetic and metabolic interactions define dynamics in microbial communities.</title>
        <authorList>
            <person name="Embree M."/>
            <person name="Liu J.K."/>
            <person name="Al-Bassam M.M."/>
            <person name="Zengler K."/>
        </authorList>
    </citation>
    <scope>NUCLEOTIDE SEQUENCE</scope>
</reference>